<evidence type="ECO:0000313" key="3">
    <source>
        <dbReference type="EMBL" id="TYK07736.1"/>
    </source>
</evidence>
<proteinExistence type="predicted"/>
<feature type="compositionally biased region" description="Basic and acidic residues" evidence="1">
    <location>
        <begin position="154"/>
        <end position="174"/>
    </location>
</feature>
<gene>
    <name evidence="3" type="ORF">E5676_scaffold1737G00050</name>
    <name evidence="2" type="ORF">E6C27_scaffold673G001890</name>
</gene>
<evidence type="ECO:0000313" key="4">
    <source>
        <dbReference type="Proteomes" id="UP000321393"/>
    </source>
</evidence>
<reference evidence="4 5" key="1">
    <citation type="submission" date="2019-08" db="EMBL/GenBank/DDBJ databases">
        <title>Draft genome sequences of two oriental melons (Cucumis melo L. var makuwa).</title>
        <authorList>
            <person name="Kwon S.-Y."/>
        </authorList>
    </citation>
    <scope>NUCLEOTIDE SEQUENCE [LARGE SCALE GENOMIC DNA]</scope>
    <source>
        <strain evidence="5">cv. Chang Bougi</strain>
        <strain evidence="4">cv. SW 3</strain>
        <tissue evidence="2">Leaf</tissue>
    </source>
</reference>
<protein>
    <submittedName>
        <fullName evidence="2">UBN2_3 domain-containing protein</fullName>
    </submittedName>
</protein>
<accession>A0A5A7U6A6</accession>
<dbReference type="EMBL" id="SSTE01011804">
    <property type="protein sequence ID" value="KAA0050700.1"/>
    <property type="molecule type" value="Genomic_DNA"/>
</dbReference>
<dbReference type="Proteomes" id="UP000321947">
    <property type="component" value="Unassembled WGS sequence"/>
</dbReference>
<feature type="compositionally biased region" description="Basic and acidic residues" evidence="1">
    <location>
        <begin position="181"/>
        <end position="206"/>
    </location>
</feature>
<dbReference type="Proteomes" id="UP000321393">
    <property type="component" value="Unassembled WGS sequence"/>
</dbReference>
<evidence type="ECO:0000313" key="2">
    <source>
        <dbReference type="EMBL" id="KAA0050700.1"/>
    </source>
</evidence>
<dbReference type="AlphaFoldDB" id="A0A5A7U6A6"/>
<name>A0A5A7U6A6_CUCMM</name>
<sequence>MKGPHCNEKVAICIEMSAFEPTARATEKEPEFLQEILMTIRVVTVVYALEWLNALAKGICRGQCMNLAYGLKFPFPRGAKAAQVTSTIITREDGIASGGVTSTTVVAANGATIFPVADIVATVQATVDCYLQSLHIHPTLVPTQPFDGNPSRNVHRENKIKEDRTMRSKIPMREHCKKPWHTKDNDWKLHGRPPDGKKRSPNDKHNSSRGRVLTKWYQSHKHPGEDTSYGTKTMGGQIGDK</sequence>
<dbReference type="EMBL" id="SSTD01013081">
    <property type="protein sequence ID" value="TYK07736.1"/>
    <property type="molecule type" value="Genomic_DNA"/>
</dbReference>
<comment type="caution">
    <text evidence="2">The sequence shown here is derived from an EMBL/GenBank/DDBJ whole genome shotgun (WGS) entry which is preliminary data.</text>
</comment>
<organism evidence="2 4">
    <name type="scientific">Cucumis melo var. makuwa</name>
    <name type="common">Oriental melon</name>
    <dbReference type="NCBI Taxonomy" id="1194695"/>
    <lineage>
        <taxon>Eukaryota</taxon>
        <taxon>Viridiplantae</taxon>
        <taxon>Streptophyta</taxon>
        <taxon>Embryophyta</taxon>
        <taxon>Tracheophyta</taxon>
        <taxon>Spermatophyta</taxon>
        <taxon>Magnoliopsida</taxon>
        <taxon>eudicotyledons</taxon>
        <taxon>Gunneridae</taxon>
        <taxon>Pentapetalae</taxon>
        <taxon>rosids</taxon>
        <taxon>fabids</taxon>
        <taxon>Cucurbitales</taxon>
        <taxon>Cucurbitaceae</taxon>
        <taxon>Benincaseae</taxon>
        <taxon>Cucumis</taxon>
    </lineage>
</organism>
<evidence type="ECO:0000256" key="1">
    <source>
        <dbReference type="SAM" id="MobiDB-lite"/>
    </source>
</evidence>
<evidence type="ECO:0000313" key="5">
    <source>
        <dbReference type="Proteomes" id="UP000321947"/>
    </source>
</evidence>
<feature type="region of interest" description="Disordered" evidence="1">
    <location>
        <begin position="145"/>
        <end position="241"/>
    </location>
</feature>